<reference evidence="2" key="1">
    <citation type="submission" date="2013-04" db="EMBL/GenBank/DDBJ databases">
        <title>Comparative Genomics of Relapsing Fever Spirochetes.</title>
        <authorList>
            <person name="Schwan T.G."/>
            <person name="Raffel S.J."/>
            <person name="Porcella S.F."/>
            <person name="Martens C.A."/>
            <person name="Bruno D.P."/>
            <person name="Ricklefs S.M."/>
            <person name="Barbian K.B."/>
        </authorList>
    </citation>
    <scope>NUCLEOTIDE SEQUENCE</scope>
    <source>
        <strain evidence="2">MTW</strain>
        <plasmid evidence="2">unnamed</plasmid>
    </source>
</reference>
<sequence length="501" mass="55727">MVKVRYLNLLLVLVLLLLLVISCNLKTQGDSAQGYLPGKSPFKNPVLTGHVEGFSPRLRKRDTENAHGASVVEEGNEVKFNKLLDTFKLQGKGKELIEYVRRAVTDPGIGTSGDKTYTDLEFYNLLVGFGDVKVKEIIQNNLVTFEELNEALRVINTVKGEKLRSSVNFLFGRCTSFYKAELKSMFSRSTPDAIYNGMKEYQSAYLNMFTKFKFDVRGALEGEVIYAGLADDKRAVIDYMQVAVTDPGIGTSGDKTYTNTEFYQLLGVLGDEKVNDIGEVHLETVKELNEALRVITDVKGEKLRSNLDFLFGTSISFYSSELKSMFSRSTPDAIYNGIKDHQSTYLDVFTKLKVAAEGTLKGEVIYAGLPSAERSVIDYIQSIVTNPDIGTSNNKTYTDLEFYQLLGVLGYGKVSKIGEIHLETVGALNEALRVISSVQEEESKKDLKNRLDVEEESYTGLLKQVFSEDAPDSVYTYATVDYGSGRFIPIIDDAKRIVAAS</sequence>
<name>W5T660_BORHE</name>
<dbReference type="EMBL" id="CP005690">
    <property type="protein sequence ID" value="AHH14644.1"/>
    <property type="molecule type" value="Genomic_DNA"/>
</dbReference>
<gene>
    <name evidence="2" type="ORF">BHW_0005201</name>
</gene>
<proteinExistence type="predicted"/>
<evidence type="ECO:0000256" key="1">
    <source>
        <dbReference type="SAM" id="Coils"/>
    </source>
</evidence>
<evidence type="ECO:0000313" key="2">
    <source>
        <dbReference type="EMBL" id="AHH14644.1"/>
    </source>
</evidence>
<dbReference type="NCBIfam" id="NF047534">
    <property type="entry name" value="lipo_BTA121_dup"/>
    <property type="match status" value="3"/>
</dbReference>
<keyword evidence="2" id="KW-0614">Plasmid</keyword>
<feature type="coiled-coil region" evidence="1">
    <location>
        <begin position="437"/>
        <end position="464"/>
    </location>
</feature>
<dbReference type="HOGENOM" id="CLU_020855_1_0_12"/>
<dbReference type="RefSeq" id="WP_025400366.1">
    <property type="nucleotide sequence ID" value="NZ_CP005690.1"/>
</dbReference>
<accession>W5T660</accession>
<dbReference type="AlphaFoldDB" id="W5T660"/>
<protein>
    <submittedName>
        <fullName evidence="2">Uncharacterized protein</fullName>
    </submittedName>
</protein>
<keyword evidence="1" id="KW-0175">Coiled coil</keyword>
<organism evidence="2">
    <name type="scientific">Borrelia hermsii MTW</name>
    <dbReference type="NCBI Taxonomy" id="1313291"/>
    <lineage>
        <taxon>Bacteria</taxon>
        <taxon>Pseudomonadati</taxon>
        <taxon>Spirochaetota</taxon>
        <taxon>Spirochaetia</taxon>
        <taxon>Spirochaetales</taxon>
        <taxon>Borreliaceae</taxon>
        <taxon>Borrelia</taxon>
    </lineage>
</organism>
<dbReference type="PROSITE" id="PS51257">
    <property type="entry name" value="PROKAR_LIPOPROTEIN"/>
    <property type="match status" value="1"/>
</dbReference>
<geneLocation type="plasmid" evidence="2">
    <name>unnamed</name>
</geneLocation>